<dbReference type="Pfam" id="PF13426">
    <property type="entry name" value="PAS_9"/>
    <property type="match status" value="1"/>
</dbReference>
<dbReference type="InterPro" id="IPR035965">
    <property type="entry name" value="PAS-like_dom_sf"/>
</dbReference>
<evidence type="ECO:0000259" key="1">
    <source>
        <dbReference type="Pfam" id="PF13426"/>
    </source>
</evidence>
<dbReference type="SUPFAM" id="SSF55785">
    <property type="entry name" value="PYP-like sensor domain (PAS domain)"/>
    <property type="match status" value="1"/>
</dbReference>
<dbReference type="InterPro" id="IPR001610">
    <property type="entry name" value="PAC"/>
</dbReference>
<dbReference type="EMBL" id="HBIX01008771">
    <property type="protein sequence ID" value="CAE0713991.1"/>
    <property type="molecule type" value="Transcribed_RNA"/>
</dbReference>
<sequence length="400" mass="44634">MIRSISLCKSQLLASARRRSIDISFQPRLFARGSSVIGNGGVRDSSKDYKSRAMTNALLRRDSHRHSMACSLSMAAEIPPLSKIQRRLFRTDSAATFVIPGEEQLQQHQHLRRHIGSAEQQDHKALLRTIGEETDVRNTIAYSLAMAKISDESGFPSLTRSLNEMEKEQIRMSQNQLLDDRMIANEQIYGDNAIGSNTAPLMANDDMGIDAENNLDDNSLSMSYSLSFASSLNEGSVEFPSLTRPLNERESNQLRISKSQLLSTSTYPEQRRQEQYKLPSTLQDALLPSSEAIVITENKKPFRVFDVNSAWEGLCGYSYVESKDKSLGSLLGGKETDQCAVTALIHQLFVHGEEATTVLTNYTKEGRKFRNRLSVGPLYDEETGEVSHFVGVLKEVSVAM</sequence>
<evidence type="ECO:0000313" key="2">
    <source>
        <dbReference type="EMBL" id="CAE0713991.1"/>
    </source>
</evidence>
<name>A0A7S4EHS6_9STRA</name>
<dbReference type="AlphaFoldDB" id="A0A7S4EHS6"/>
<gene>
    <name evidence="2" type="ORF">PAUS00366_LOCUS6743</name>
</gene>
<organism evidence="2">
    <name type="scientific">Pseudo-nitzschia australis</name>
    <dbReference type="NCBI Taxonomy" id="44445"/>
    <lineage>
        <taxon>Eukaryota</taxon>
        <taxon>Sar</taxon>
        <taxon>Stramenopiles</taxon>
        <taxon>Ochrophyta</taxon>
        <taxon>Bacillariophyta</taxon>
        <taxon>Bacillariophyceae</taxon>
        <taxon>Bacillariophycidae</taxon>
        <taxon>Bacillariales</taxon>
        <taxon>Bacillariaceae</taxon>
        <taxon>Pseudo-nitzschia</taxon>
    </lineage>
</organism>
<proteinExistence type="predicted"/>
<feature type="domain" description="PAS" evidence="1">
    <location>
        <begin position="291"/>
        <end position="397"/>
    </location>
</feature>
<dbReference type="CDD" id="cd00130">
    <property type="entry name" value="PAS"/>
    <property type="match status" value="1"/>
</dbReference>
<dbReference type="Gene3D" id="3.30.450.20">
    <property type="entry name" value="PAS domain"/>
    <property type="match status" value="1"/>
</dbReference>
<accession>A0A7S4EHS6</accession>
<reference evidence="2" key="1">
    <citation type="submission" date="2021-01" db="EMBL/GenBank/DDBJ databases">
        <authorList>
            <person name="Corre E."/>
            <person name="Pelletier E."/>
            <person name="Niang G."/>
            <person name="Scheremetjew M."/>
            <person name="Finn R."/>
            <person name="Kale V."/>
            <person name="Holt S."/>
            <person name="Cochrane G."/>
            <person name="Meng A."/>
            <person name="Brown T."/>
            <person name="Cohen L."/>
        </authorList>
    </citation>
    <scope>NUCLEOTIDE SEQUENCE</scope>
    <source>
        <strain evidence="2">10249 10 AB</strain>
    </source>
</reference>
<dbReference type="SMART" id="SM00086">
    <property type="entry name" value="PAC"/>
    <property type="match status" value="1"/>
</dbReference>
<protein>
    <recommendedName>
        <fullName evidence="1">PAS domain-containing protein</fullName>
    </recommendedName>
</protein>
<dbReference type="InterPro" id="IPR000014">
    <property type="entry name" value="PAS"/>
</dbReference>